<keyword evidence="7" id="KW-1185">Reference proteome</keyword>
<dbReference type="Pfam" id="PF00675">
    <property type="entry name" value="Peptidase_M16"/>
    <property type="match status" value="1"/>
</dbReference>
<dbReference type="AlphaFoldDB" id="A0A1G6KKI2"/>
<evidence type="ECO:0000313" key="7">
    <source>
        <dbReference type="Proteomes" id="UP000199501"/>
    </source>
</evidence>
<reference evidence="7" key="1">
    <citation type="submission" date="2016-10" db="EMBL/GenBank/DDBJ databases">
        <authorList>
            <person name="Varghese N."/>
            <person name="Submissions S."/>
        </authorList>
    </citation>
    <scope>NUCLEOTIDE SEQUENCE [LARGE SCALE GENOMIC DNA]</scope>
    <source>
        <strain evidence="7">IBRC-M 10403</strain>
    </source>
</reference>
<proteinExistence type="inferred from homology"/>
<evidence type="ECO:0000256" key="3">
    <source>
        <dbReference type="SAM" id="MobiDB-lite"/>
    </source>
</evidence>
<accession>A0A1G6KKI2</accession>
<evidence type="ECO:0000259" key="4">
    <source>
        <dbReference type="Pfam" id="PF00675"/>
    </source>
</evidence>
<dbReference type="EMBL" id="FMZZ01000001">
    <property type="protein sequence ID" value="SDC31348.1"/>
    <property type="molecule type" value="Genomic_DNA"/>
</dbReference>
<comment type="similarity">
    <text evidence="1 2">Belongs to the peptidase M16 family.</text>
</comment>
<evidence type="ECO:0000256" key="2">
    <source>
        <dbReference type="RuleBase" id="RU004447"/>
    </source>
</evidence>
<organism evidence="6 7">
    <name type="scientific">Actinokineospora iranica</name>
    <dbReference type="NCBI Taxonomy" id="1271860"/>
    <lineage>
        <taxon>Bacteria</taxon>
        <taxon>Bacillati</taxon>
        <taxon>Actinomycetota</taxon>
        <taxon>Actinomycetes</taxon>
        <taxon>Pseudonocardiales</taxon>
        <taxon>Pseudonocardiaceae</taxon>
        <taxon>Actinokineospora</taxon>
    </lineage>
</organism>
<dbReference type="GO" id="GO:0004222">
    <property type="term" value="F:metalloendopeptidase activity"/>
    <property type="evidence" value="ECO:0007669"/>
    <property type="project" value="InterPro"/>
</dbReference>
<feature type="compositionally biased region" description="Low complexity" evidence="3">
    <location>
        <begin position="9"/>
        <end position="20"/>
    </location>
</feature>
<dbReference type="Pfam" id="PF05193">
    <property type="entry name" value="Peptidase_M16_C"/>
    <property type="match status" value="1"/>
</dbReference>
<dbReference type="PROSITE" id="PS00143">
    <property type="entry name" value="INSULINASE"/>
    <property type="match status" value="1"/>
</dbReference>
<dbReference type="InterPro" id="IPR011765">
    <property type="entry name" value="Pept_M16_N"/>
</dbReference>
<dbReference type="OrthoDB" id="9811314at2"/>
<dbReference type="InterPro" id="IPR050361">
    <property type="entry name" value="MPP/UQCRC_Complex"/>
</dbReference>
<gene>
    <name evidence="6" type="ORF">SAMN05216174_101955</name>
</gene>
<feature type="domain" description="Peptidase M16 C-terminal" evidence="5">
    <location>
        <begin position="207"/>
        <end position="386"/>
    </location>
</feature>
<dbReference type="GO" id="GO:0006508">
    <property type="term" value="P:proteolysis"/>
    <property type="evidence" value="ECO:0007669"/>
    <property type="project" value="InterPro"/>
</dbReference>
<feature type="region of interest" description="Disordered" evidence="3">
    <location>
        <begin position="1"/>
        <end position="31"/>
    </location>
</feature>
<dbReference type="PANTHER" id="PTHR11851">
    <property type="entry name" value="METALLOPROTEASE"/>
    <property type="match status" value="1"/>
</dbReference>
<dbReference type="Gene3D" id="3.30.830.10">
    <property type="entry name" value="Metalloenzyme, LuxS/M16 peptidase-like"/>
    <property type="match status" value="2"/>
</dbReference>
<dbReference type="PANTHER" id="PTHR11851:SF49">
    <property type="entry name" value="MITOCHONDRIAL-PROCESSING PEPTIDASE SUBUNIT ALPHA"/>
    <property type="match status" value="1"/>
</dbReference>
<feature type="domain" description="Peptidase M16 N-terminal" evidence="4">
    <location>
        <begin position="54"/>
        <end position="200"/>
    </location>
</feature>
<sequence>MTLSSTVTAAGASGARGRSAPPVKGHLQKPGSTVVLERSGEAEVKRTLLPGGLRVITEHVPGVRSAAVGIWVAVGSRDEPNSVAGAAHYLEHLLFKGTAKRSAARIAEEIDAVGGELNAFTAKEHTCYYAHVIDEDLPLAMDLVSDVVFDALCAESDVETERGVVLEEIAMRDDDPEDLLHDAFCSALLADHPLGRPVLGSEESITSMTRTALNGFYRRRYTMPKMVLSVAGNVTHRQVLSLVRKALRDRLVGDRAPAAPRAGRARIGNSPRLVLHSDDTEQAHMMLGVRALDRHDDRRFTLNVLNAALGGGMSSRLFQEVRERRGLAYQVYSSVAAYADTGHLSIYTGCQPDRLGEVAGVVREVLREVARDGFTDAEVARGKGQLRGGLVLGLEDTSSRMSRIGKGELAYADYLTVEQTLERIEAVTAEQVAALAADLLTRPLAAAVVGPYAHTDDVPVQLHEVSK</sequence>
<evidence type="ECO:0000313" key="6">
    <source>
        <dbReference type="EMBL" id="SDC31348.1"/>
    </source>
</evidence>
<name>A0A1G6KKI2_9PSEU</name>
<protein>
    <submittedName>
        <fullName evidence="6">Predicted Zn-dependent peptidase</fullName>
    </submittedName>
</protein>
<dbReference type="STRING" id="1271860.SAMN05216174_101955"/>
<dbReference type="SUPFAM" id="SSF63411">
    <property type="entry name" value="LuxS/MPP-like metallohydrolase"/>
    <property type="match status" value="2"/>
</dbReference>
<dbReference type="GO" id="GO:0046872">
    <property type="term" value="F:metal ion binding"/>
    <property type="evidence" value="ECO:0007669"/>
    <property type="project" value="InterPro"/>
</dbReference>
<dbReference type="FunFam" id="3.30.830.10:FF:000008">
    <property type="entry name" value="Mitochondrial-processing peptidase subunit beta"/>
    <property type="match status" value="1"/>
</dbReference>
<evidence type="ECO:0000259" key="5">
    <source>
        <dbReference type="Pfam" id="PF05193"/>
    </source>
</evidence>
<dbReference type="InterPro" id="IPR011249">
    <property type="entry name" value="Metalloenz_LuxS/M16"/>
</dbReference>
<evidence type="ECO:0000256" key="1">
    <source>
        <dbReference type="ARBA" id="ARBA00007261"/>
    </source>
</evidence>
<dbReference type="Proteomes" id="UP000199501">
    <property type="component" value="Unassembled WGS sequence"/>
</dbReference>
<dbReference type="InterPro" id="IPR007863">
    <property type="entry name" value="Peptidase_M16_C"/>
</dbReference>
<dbReference type="InterPro" id="IPR001431">
    <property type="entry name" value="Pept_M16_Zn_BS"/>
</dbReference>